<dbReference type="InterPro" id="IPR031107">
    <property type="entry name" value="Small_HSP"/>
</dbReference>
<dbReference type="OrthoDB" id="267530at2"/>
<dbReference type="InterPro" id="IPR008978">
    <property type="entry name" value="HSP20-like_chaperone"/>
</dbReference>
<gene>
    <name evidence="4" type="primary">hspA</name>
    <name evidence="4" type="ORF">HG15A2_05220</name>
</gene>
<dbReference type="Gene3D" id="2.60.40.790">
    <property type="match status" value="1"/>
</dbReference>
<evidence type="ECO:0000313" key="5">
    <source>
        <dbReference type="Proteomes" id="UP000319852"/>
    </source>
</evidence>
<dbReference type="PROSITE" id="PS01031">
    <property type="entry name" value="SHSP"/>
    <property type="match status" value="1"/>
</dbReference>
<comment type="similarity">
    <text evidence="1 2">Belongs to the small heat shock protein (HSP20) family.</text>
</comment>
<dbReference type="EMBL" id="CP036263">
    <property type="protein sequence ID" value="QDS97261.1"/>
    <property type="molecule type" value="Genomic_DNA"/>
</dbReference>
<dbReference type="CDD" id="cd06464">
    <property type="entry name" value="ACD_sHsps-like"/>
    <property type="match status" value="1"/>
</dbReference>
<dbReference type="Pfam" id="PF00011">
    <property type="entry name" value="HSP20"/>
    <property type="match status" value="1"/>
</dbReference>
<organism evidence="4 5">
    <name type="scientific">Adhaeretor mobilis</name>
    <dbReference type="NCBI Taxonomy" id="1930276"/>
    <lineage>
        <taxon>Bacteria</taxon>
        <taxon>Pseudomonadati</taxon>
        <taxon>Planctomycetota</taxon>
        <taxon>Planctomycetia</taxon>
        <taxon>Pirellulales</taxon>
        <taxon>Lacipirellulaceae</taxon>
        <taxon>Adhaeretor</taxon>
    </lineage>
</organism>
<proteinExistence type="inferred from homology"/>
<dbReference type="PANTHER" id="PTHR11527">
    <property type="entry name" value="HEAT-SHOCK PROTEIN 20 FAMILY MEMBER"/>
    <property type="match status" value="1"/>
</dbReference>
<dbReference type="KEGG" id="amob:HG15A2_05220"/>
<dbReference type="InterPro" id="IPR002068">
    <property type="entry name" value="A-crystallin/Hsp20_dom"/>
</dbReference>
<keyword evidence="5" id="KW-1185">Reference proteome</keyword>
<feature type="domain" description="SHSP" evidence="3">
    <location>
        <begin position="38"/>
        <end position="149"/>
    </location>
</feature>
<dbReference type="SUPFAM" id="SSF49764">
    <property type="entry name" value="HSP20-like chaperones"/>
    <property type="match status" value="1"/>
</dbReference>
<evidence type="ECO:0000313" key="4">
    <source>
        <dbReference type="EMBL" id="QDS97261.1"/>
    </source>
</evidence>
<reference evidence="4 5" key="1">
    <citation type="submission" date="2019-02" db="EMBL/GenBank/DDBJ databases">
        <title>Deep-cultivation of Planctomycetes and their phenomic and genomic characterization uncovers novel biology.</title>
        <authorList>
            <person name="Wiegand S."/>
            <person name="Jogler M."/>
            <person name="Boedeker C."/>
            <person name="Pinto D."/>
            <person name="Vollmers J."/>
            <person name="Rivas-Marin E."/>
            <person name="Kohn T."/>
            <person name="Peeters S.H."/>
            <person name="Heuer A."/>
            <person name="Rast P."/>
            <person name="Oberbeckmann S."/>
            <person name="Bunk B."/>
            <person name="Jeske O."/>
            <person name="Meyerdierks A."/>
            <person name="Storesund J.E."/>
            <person name="Kallscheuer N."/>
            <person name="Luecker S."/>
            <person name="Lage O.M."/>
            <person name="Pohl T."/>
            <person name="Merkel B.J."/>
            <person name="Hornburger P."/>
            <person name="Mueller R.-W."/>
            <person name="Bruemmer F."/>
            <person name="Labrenz M."/>
            <person name="Spormann A.M."/>
            <person name="Op den Camp H."/>
            <person name="Overmann J."/>
            <person name="Amann R."/>
            <person name="Jetten M.S.M."/>
            <person name="Mascher T."/>
            <person name="Medema M.H."/>
            <person name="Devos D.P."/>
            <person name="Kaster A.-K."/>
            <person name="Ovreas L."/>
            <person name="Rohde M."/>
            <person name="Galperin M.Y."/>
            <person name="Jogler C."/>
        </authorList>
    </citation>
    <scope>NUCLEOTIDE SEQUENCE [LARGE SCALE GENOMIC DNA]</scope>
    <source>
        <strain evidence="4 5">HG15A2</strain>
    </source>
</reference>
<dbReference type="RefSeq" id="WP_145057496.1">
    <property type="nucleotide sequence ID" value="NZ_CP036263.1"/>
</dbReference>
<accession>A0A517MQV9</accession>
<sequence length="149" mass="16383">MSKTVSNNRVREFLPNNWNDVDALLGQFFGPTYAGVKAASQSGRSPIAPASFWEADNSFHVEVDLPGVSREDVEITFDKGELKIAAERKAFEGERAGLVEERVYGKVERSVTLPDSVDADSIEAKFTDGVLSVTIAKIPEVQPKRIDIQ</sequence>
<dbReference type="AlphaFoldDB" id="A0A517MQV9"/>
<name>A0A517MQV9_9BACT</name>
<evidence type="ECO:0000256" key="1">
    <source>
        <dbReference type="PROSITE-ProRule" id="PRU00285"/>
    </source>
</evidence>
<evidence type="ECO:0000259" key="3">
    <source>
        <dbReference type="PROSITE" id="PS01031"/>
    </source>
</evidence>
<protein>
    <submittedName>
        <fullName evidence="4">Spore protein SP21</fullName>
    </submittedName>
</protein>
<dbReference type="Proteomes" id="UP000319852">
    <property type="component" value="Chromosome"/>
</dbReference>
<evidence type="ECO:0000256" key="2">
    <source>
        <dbReference type="RuleBase" id="RU003616"/>
    </source>
</evidence>